<dbReference type="AlphaFoldDB" id="A0A8J4C245"/>
<evidence type="ECO:0000313" key="4">
    <source>
        <dbReference type="EMBL" id="GIL69908.1"/>
    </source>
</evidence>
<dbReference type="OrthoDB" id="541883at2759"/>
<dbReference type="PANTHER" id="PTHR11487:SF0">
    <property type="entry name" value="S-ACYL FATTY ACID SYNTHASE THIOESTERASE, MEDIUM CHAIN"/>
    <property type="match status" value="1"/>
</dbReference>
<dbReference type="GO" id="GO:0008610">
    <property type="term" value="P:lipid biosynthetic process"/>
    <property type="evidence" value="ECO:0007669"/>
    <property type="project" value="TreeGrafter"/>
</dbReference>
<evidence type="ECO:0000259" key="3">
    <source>
        <dbReference type="Pfam" id="PF00975"/>
    </source>
</evidence>
<dbReference type="EMBL" id="BNCP01000001">
    <property type="protein sequence ID" value="GIL69908.1"/>
    <property type="molecule type" value="Genomic_DNA"/>
</dbReference>
<evidence type="ECO:0000313" key="5">
    <source>
        <dbReference type="Proteomes" id="UP000747110"/>
    </source>
</evidence>
<keyword evidence="5" id="KW-1185">Reference proteome</keyword>
<evidence type="ECO:0000256" key="1">
    <source>
        <dbReference type="ARBA" id="ARBA00007169"/>
    </source>
</evidence>
<dbReference type="InterPro" id="IPR012223">
    <property type="entry name" value="TEII"/>
</dbReference>
<comment type="caution">
    <text evidence="4">The sequence shown here is derived from an EMBL/GenBank/DDBJ whole genome shotgun (WGS) entry which is preliminary data.</text>
</comment>
<proteinExistence type="inferred from homology"/>
<protein>
    <recommendedName>
        <fullName evidence="3">Thioesterase domain-containing protein</fullName>
    </recommendedName>
</protein>
<evidence type="ECO:0000256" key="2">
    <source>
        <dbReference type="SAM" id="MobiDB-lite"/>
    </source>
</evidence>
<reference evidence="4" key="1">
    <citation type="journal article" date="2021" name="Proc. Natl. Acad. Sci. U.S.A.">
        <title>Three genomes in the algal genus Volvox reveal the fate of a haploid sex-determining region after a transition to homothallism.</title>
        <authorList>
            <person name="Yamamoto K."/>
            <person name="Hamaji T."/>
            <person name="Kawai-Toyooka H."/>
            <person name="Matsuzaki R."/>
            <person name="Takahashi F."/>
            <person name="Nishimura Y."/>
            <person name="Kawachi M."/>
            <person name="Noguchi H."/>
            <person name="Minakuchi Y."/>
            <person name="Umen J.G."/>
            <person name="Toyoda A."/>
            <person name="Nozaki H."/>
        </authorList>
    </citation>
    <scope>NUCLEOTIDE SEQUENCE</scope>
    <source>
        <strain evidence="4">NIES-3786</strain>
    </source>
</reference>
<dbReference type="Pfam" id="PF00975">
    <property type="entry name" value="Thioesterase"/>
    <property type="match status" value="1"/>
</dbReference>
<dbReference type="SUPFAM" id="SSF53474">
    <property type="entry name" value="alpha/beta-Hydrolases"/>
    <property type="match status" value="1"/>
</dbReference>
<dbReference type="Gene3D" id="3.40.50.1820">
    <property type="entry name" value="alpha/beta hydrolase"/>
    <property type="match status" value="1"/>
</dbReference>
<accession>A0A8J4C245</accession>
<sequence>EGDIREYFRRQLAASRCDGVWPHGTAADTNINTETETETDIKNGVIATAKTTINGYAPPSVAPTLPSDSCGPTATASVGLPRRSPPGKPAAACLPPEVLTRWFPGFKLSGTSTTSPKLRILAFHSAGNAEDMWTSEGTGVRRSPSQLLEWCRTCGVELLAVQLPGRGSRSREPFLTSAQAAANEILPVVTPLLQSGVPYAVLSHSFGVWISFELLRAVRRVGLPLPRVWCLSAMPYPDVPHGRRPWRQQRTLDDADFKDEVRGWDVNEVVFTPDMWPLYEPILRADFTIFDEYELQPDEPYKYDALADMDVNEPPPLEPFIFPIAAFWGTHDRCVTLLCGTVRPNAVSPEKQKSARARPFLQPDRKSHSISSHITRRSYLRIVLGYSLRAFEQLVVGVYTFKYAIYSLLWQRHRLLLILGIKRDGFQQLR</sequence>
<dbReference type="PANTHER" id="PTHR11487">
    <property type="entry name" value="THIOESTERASE"/>
    <property type="match status" value="1"/>
</dbReference>
<dbReference type="InterPro" id="IPR001031">
    <property type="entry name" value="Thioesterase"/>
</dbReference>
<feature type="domain" description="Thioesterase" evidence="3">
    <location>
        <begin position="156"/>
        <end position="300"/>
    </location>
</feature>
<gene>
    <name evidence="4" type="ORF">Vretifemale_675</name>
</gene>
<feature type="region of interest" description="Disordered" evidence="2">
    <location>
        <begin position="64"/>
        <end position="89"/>
    </location>
</feature>
<name>A0A8J4C245_9CHLO</name>
<comment type="similarity">
    <text evidence="1">Belongs to the thioesterase family.</text>
</comment>
<dbReference type="Proteomes" id="UP000747110">
    <property type="component" value="Unassembled WGS sequence"/>
</dbReference>
<feature type="non-terminal residue" evidence="4">
    <location>
        <position position="1"/>
    </location>
</feature>
<feature type="non-terminal residue" evidence="4">
    <location>
        <position position="430"/>
    </location>
</feature>
<organism evidence="4 5">
    <name type="scientific">Volvox reticuliferus</name>
    <dbReference type="NCBI Taxonomy" id="1737510"/>
    <lineage>
        <taxon>Eukaryota</taxon>
        <taxon>Viridiplantae</taxon>
        <taxon>Chlorophyta</taxon>
        <taxon>core chlorophytes</taxon>
        <taxon>Chlorophyceae</taxon>
        <taxon>CS clade</taxon>
        <taxon>Chlamydomonadales</taxon>
        <taxon>Volvocaceae</taxon>
        <taxon>Volvox</taxon>
    </lineage>
</organism>
<dbReference type="InterPro" id="IPR029058">
    <property type="entry name" value="AB_hydrolase_fold"/>
</dbReference>
<feature type="compositionally biased region" description="Polar residues" evidence="2">
    <location>
        <begin position="66"/>
        <end position="76"/>
    </location>
</feature>